<dbReference type="RefSeq" id="WP_101522698.1">
    <property type="nucleotide sequence ID" value="NZ_PKLZ01000016.1"/>
</dbReference>
<gene>
    <name evidence="1" type="ORF">CWI75_16850</name>
</gene>
<comment type="caution">
    <text evidence="1">The sequence shown here is derived from an EMBL/GenBank/DDBJ whole genome shotgun (WGS) entry which is preliminary data.</text>
</comment>
<organism evidence="1 2">
    <name type="scientific">Kineobactrum sediminis</name>
    <dbReference type="NCBI Taxonomy" id="1905677"/>
    <lineage>
        <taxon>Bacteria</taxon>
        <taxon>Pseudomonadati</taxon>
        <taxon>Pseudomonadota</taxon>
        <taxon>Gammaproteobacteria</taxon>
        <taxon>Cellvibrionales</taxon>
        <taxon>Halieaceae</taxon>
        <taxon>Kineobactrum</taxon>
    </lineage>
</organism>
<dbReference type="Pfam" id="PF04325">
    <property type="entry name" value="DUF465"/>
    <property type="match status" value="1"/>
</dbReference>
<protein>
    <submittedName>
        <fullName evidence="1">GTP-binding protein</fullName>
    </submittedName>
</protein>
<evidence type="ECO:0000313" key="2">
    <source>
        <dbReference type="Proteomes" id="UP000234845"/>
    </source>
</evidence>
<accession>A0A2N5XY81</accession>
<proteinExistence type="predicted"/>
<sequence length="80" mass="9635">MSVEHHDLIHEFPEFKDRIHTLKTTDEEFRKLFDEYHELTRSIENMENEVTPVSTQTEEQAKVRRLRLKDALYCMLNAAE</sequence>
<dbReference type="InterPro" id="IPR038444">
    <property type="entry name" value="DUF465_sf"/>
</dbReference>
<name>A0A2N5XY81_9GAMM</name>
<evidence type="ECO:0000313" key="1">
    <source>
        <dbReference type="EMBL" id="PLW81107.1"/>
    </source>
</evidence>
<dbReference type="Proteomes" id="UP000234845">
    <property type="component" value="Unassembled WGS sequence"/>
</dbReference>
<keyword evidence="2" id="KW-1185">Reference proteome</keyword>
<dbReference type="Gene3D" id="6.10.280.50">
    <property type="match status" value="1"/>
</dbReference>
<dbReference type="OrthoDB" id="1263265at2"/>
<dbReference type="InterPro" id="IPR007420">
    <property type="entry name" value="DUF465"/>
</dbReference>
<reference evidence="2" key="1">
    <citation type="submission" date="2017-11" db="EMBL/GenBank/DDBJ databases">
        <title>The draft genome sequence of Chromatocurvus sp. F02.</title>
        <authorList>
            <person name="Du Z.-J."/>
            <person name="Chang Y.-Q."/>
        </authorList>
    </citation>
    <scope>NUCLEOTIDE SEQUENCE [LARGE SCALE GENOMIC DNA]</scope>
    <source>
        <strain evidence="2">F02</strain>
    </source>
</reference>
<dbReference type="EMBL" id="PKLZ01000016">
    <property type="protein sequence ID" value="PLW81107.1"/>
    <property type="molecule type" value="Genomic_DNA"/>
</dbReference>
<dbReference type="AlphaFoldDB" id="A0A2N5XY81"/>